<protein>
    <submittedName>
        <fullName evidence="2">Uncharacterized protein</fullName>
    </submittedName>
</protein>
<dbReference type="AlphaFoldDB" id="A0A396H6E5"/>
<dbReference type="Proteomes" id="UP000265566">
    <property type="component" value="Chromosome 7"/>
</dbReference>
<proteinExistence type="predicted"/>
<organism evidence="2 3">
    <name type="scientific">Medicago truncatula</name>
    <name type="common">Barrel medic</name>
    <name type="synonym">Medicago tribuloides</name>
    <dbReference type="NCBI Taxonomy" id="3880"/>
    <lineage>
        <taxon>Eukaryota</taxon>
        <taxon>Viridiplantae</taxon>
        <taxon>Streptophyta</taxon>
        <taxon>Embryophyta</taxon>
        <taxon>Tracheophyta</taxon>
        <taxon>Spermatophyta</taxon>
        <taxon>Magnoliopsida</taxon>
        <taxon>eudicotyledons</taxon>
        <taxon>Gunneridae</taxon>
        <taxon>Pentapetalae</taxon>
        <taxon>rosids</taxon>
        <taxon>fabids</taxon>
        <taxon>Fabales</taxon>
        <taxon>Fabaceae</taxon>
        <taxon>Papilionoideae</taxon>
        <taxon>50 kb inversion clade</taxon>
        <taxon>NPAAA clade</taxon>
        <taxon>Hologalegina</taxon>
        <taxon>IRL clade</taxon>
        <taxon>Trifolieae</taxon>
        <taxon>Medicago</taxon>
    </lineage>
</organism>
<evidence type="ECO:0000313" key="2">
    <source>
        <dbReference type="EMBL" id="RHN48368.1"/>
    </source>
</evidence>
<feature type="region of interest" description="Disordered" evidence="1">
    <location>
        <begin position="1"/>
        <end position="20"/>
    </location>
</feature>
<evidence type="ECO:0000313" key="3">
    <source>
        <dbReference type="Proteomes" id="UP000265566"/>
    </source>
</evidence>
<name>A0A396H6E5_MEDTR</name>
<gene>
    <name evidence="2" type="ORF">MtrunA17_Chr7g0263041</name>
</gene>
<reference evidence="3" key="1">
    <citation type="journal article" date="2018" name="Nat. Plants">
        <title>Whole-genome landscape of Medicago truncatula symbiotic genes.</title>
        <authorList>
            <person name="Pecrix Y."/>
            <person name="Staton S.E."/>
            <person name="Sallet E."/>
            <person name="Lelandais-Briere C."/>
            <person name="Moreau S."/>
            <person name="Carrere S."/>
            <person name="Blein T."/>
            <person name="Jardinaud M.F."/>
            <person name="Latrasse D."/>
            <person name="Zouine M."/>
            <person name="Zahm M."/>
            <person name="Kreplak J."/>
            <person name="Mayjonade B."/>
            <person name="Satge C."/>
            <person name="Perez M."/>
            <person name="Cauet S."/>
            <person name="Marande W."/>
            <person name="Chantry-Darmon C."/>
            <person name="Lopez-Roques C."/>
            <person name="Bouchez O."/>
            <person name="Berard A."/>
            <person name="Debelle F."/>
            <person name="Munos S."/>
            <person name="Bendahmane A."/>
            <person name="Berges H."/>
            <person name="Niebel A."/>
            <person name="Buitink J."/>
            <person name="Frugier F."/>
            <person name="Benhamed M."/>
            <person name="Crespi M."/>
            <person name="Gouzy J."/>
            <person name="Gamas P."/>
        </authorList>
    </citation>
    <scope>NUCLEOTIDE SEQUENCE [LARGE SCALE GENOMIC DNA]</scope>
    <source>
        <strain evidence="3">cv. Jemalong A17</strain>
    </source>
</reference>
<dbReference type="Gramene" id="rna43079">
    <property type="protein sequence ID" value="RHN48368.1"/>
    <property type="gene ID" value="gene43079"/>
</dbReference>
<dbReference type="EMBL" id="PSQE01000007">
    <property type="protein sequence ID" value="RHN48368.1"/>
    <property type="molecule type" value="Genomic_DNA"/>
</dbReference>
<comment type="caution">
    <text evidence="2">The sequence shown here is derived from an EMBL/GenBank/DDBJ whole genome shotgun (WGS) entry which is preliminary data.</text>
</comment>
<feature type="compositionally biased region" description="Polar residues" evidence="1">
    <location>
        <begin position="10"/>
        <end position="20"/>
    </location>
</feature>
<accession>A0A396H6E5</accession>
<sequence>MKSRAGEFGNSLSPFRNSMFSQFSRKNQSNSSLNLPRSNRRLLVIPSQTRRFLSEFLKDIVNETVHDSHSLA</sequence>
<evidence type="ECO:0000256" key="1">
    <source>
        <dbReference type="SAM" id="MobiDB-lite"/>
    </source>
</evidence>